<dbReference type="InterPro" id="IPR022687">
    <property type="entry name" value="HTH_DTXR"/>
</dbReference>
<gene>
    <name evidence="11" type="ORF">EDL96_12625</name>
</gene>
<comment type="subunit">
    <text evidence="3">Homodimer.</text>
</comment>
<dbReference type="GO" id="GO:0003677">
    <property type="term" value="F:DNA binding"/>
    <property type="evidence" value="ECO:0007669"/>
    <property type="project" value="UniProtKB-KW"/>
</dbReference>
<dbReference type="Gene3D" id="1.10.10.10">
    <property type="entry name" value="Winged helix-like DNA-binding domain superfamily/Winged helix DNA-binding domain"/>
    <property type="match status" value="1"/>
</dbReference>
<dbReference type="GO" id="GO:0046914">
    <property type="term" value="F:transition metal ion binding"/>
    <property type="evidence" value="ECO:0007669"/>
    <property type="project" value="InterPro"/>
</dbReference>
<evidence type="ECO:0000313" key="11">
    <source>
        <dbReference type="EMBL" id="ROZ61681.1"/>
    </source>
</evidence>
<dbReference type="InterPro" id="IPR050536">
    <property type="entry name" value="DtxR_MntR_Metal-Reg"/>
</dbReference>
<evidence type="ECO:0000256" key="2">
    <source>
        <dbReference type="ARBA" id="ARBA00007871"/>
    </source>
</evidence>
<evidence type="ECO:0000256" key="5">
    <source>
        <dbReference type="ARBA" id="ARBA00023004"/>
    </source>
</evidence>
<dbReference type="Pfam" id="PF01325">
    <property type="entry name" value="Fe_dep_repress"/>
    <property type="match status" value="1"/>
</dbReference>
<feature type="compositionally biased region" description="Polar residues" evidence="9">
    <location>
        <begin position="33"/>
        <end position="46"/>
    </location>
</feature>
<dbReference type="PANTHER" id="PTHR33238">
    <property type="entry name" value="IRON (METAL) DEPENDENT REPRESSOR, DTXR FAMILY"/>
    <property type="match status" value="1"/>
</dbReference>
<dbReference type="InterPro" id="IPR036388">
    <property type="entry name" value="WH-like_DNA-bd_sf"/>
</dbReference>
<evidence type="ECO:0000313" key="12">
    <source>
        <dbReference type="Proteomes" id="UP000270616"/>
    </source>
</evidence>
<evidence type="ECO:0000256" key="7">
    <source>
        <dbReference type="ARBA" id="ARBA00023125"/>
    </source>
</evidence>
<dbReference type="Gene3D" id="2.30.30.90">
    <property type="match status" value="1"/>
</dbReference>
<accession>A0A3N3ZM25</accession>
<protein>
    <submittedName>
        <fullName evidence="11">Metal-dependent transcriptional regulator</fullName>
    </submittedName>
</protein>
<evidence type="ECO:0000256" key="1">
    <source>
        <dbReference type="ARBA" id="ARBA00004496"/>
    </source>
</evidence>
<dbReference type="PANTHER" id="PTHR33238:SF10">
    <property type="entry name" value="IRON-DEPENDENT REPRESSOR IDER"/>
    <property type="match status" value="1"/>
</dbReference>
<feature type="domain" description="HTH dtxR-type" evidence="10">
    <location>
        <begin position="55"/>
        <end position="116"/>
    </location>
</feature>
<dbReference type="InterPro" id="IPR022689">
    <property type="entry name" value="Iron_dep_repressor"/>
</dbReference>
<feature type="region of interest" description="Disordered" evidence="9">
    <location>
        <begin position="15"/>
        <end position="46"/>
    </location>
</feature>
<dbReference type="GO" id="GO:0045892">
    <property type="term" value="P:negative regulation of DNA-templated transcription"/>
    <property type="evidence" value="ECO:0007669"/>
    <property type="project" value="TreeGrafter"/>
</dbReference>
<keyword evidence="5" id="KW-0408">Iron</keyword>
<dbReference type="GO" id="GO:0046983">
    <property type="term" value="F:protein dimerization activity"/>
    <property type="evidence" value="ECO:0007669"/>
    <property type="project" value="InterPro"/>
</dbReference>
<dbReference type="SMART" id="SM00529">
    <property type="entry name" value="HTH_DTXR"/>
    <property type="match status" value="1"/>
</dbReference>
<dbReference type="Proteomes" id="UP000270616">
    <property type="component" value="Unassembled WGS sequence"/>
</dbReference>
<dbReference type="InterPro" id="IPR036390">
    <property type="entry name" value="WH_DNA-bd_sf"/>
</dbReference>
<comment type="similarity">
    <text evidence="2">Belongs to the DtxR/MntR family.</text>
</comment>
<comment type="subcellular location">
    <subcellularLocation>
        <location evidence="1">Cytoplasm</location>
    </subcellularLocation>
</comment>
<proteinExistence type="inferred from homology"/>
<dbReference type="InterPro" id="IPR038157">
    <property type="entry name" value="FeoA_core_dom"/>
</dbReference>
<evidence type="ECO:0000259" key="10">
    <source>
        <dbReference type="PROSITE" id="PS50944"/>
    </source>
</evidence>
<dbReference type="GO" id="GO:0003700">
    <property type="term" value="F:DNA-binding transcription factor activity"/>
    <property type="evidence" value="ECO:0007669"/>
    <property type="project" value="InterPro"/>
</dbReference>
<organism evidence="11 12">
    <name type="scientific">Kocuria soli</name>
    <dbReference type="NCBI Taxonomy" id="2485125"/>
    <lineage>
        <taxon>Bacteria</taxon>
        <taxon>Bacillati</taxon>
        <taxon>Actinomycetota</taxon>
        <taxon>Actinomycetes</taxon>
        <taxon>Micrococcales</taxon>
        <taxon>Micrococcaceae</taxon>
        <taxon>Kocuria</taxon>
    </lineage>
</organism>
<evidence type="ECO:0000256" key="6">
    <source>
        <dbReference type="ARBA" id="ARBA00023015"/>
    </source>
</evidence>
<sequence length="306" mass="32915">MWRIRATTRLLFDIRPGSSRNRKRRGHGASPPVTGTASRSPPTLQDPQELFVTDLIDTTEMYLRTVLELEEEGIPPMRARIVERLDHSGPTVSQTVSRMERDGLLTVLPDRRIALTDDGRETAIKVMRKHRLAERLLADVIGLELSEVHDEACRWEHVMSEEVEKRLLVLLDGPQASPYGMPIPGLDGLTAPDESSAVHAILATPTGALADFPRLFDLVSSGSTGPFALTGVPEVVQADGVTVPALAEAGVLAGAAFTAELDDDGWVVLRRVSEDDAPGEAIRVGAKVAQALCVSVVAPQDGASGN</sequence>
<keyword evidence="6" id="KW-0805">Transcription regulation</keyword>
<evidence type="ECO:0000256" key="8">
    <source>
        <dbReference type="ARBA" id="ARBA00023163"/>
    </source>
</evidence>
<dbReference type="SUPFAM" id="SSF46785">
    <property type="entry name" value="Winged helix' DNA-binding domain"/>
    <property type="match status" value="1"/>
</dbReference>
<dbReference type="InterPro" id="IPR036421">
    <property type="entry name" value="Fe_dep_repressor_sf"/>
</dbReference>
<reference evidence="11 12" key="1">
    <citation type="submission" date="2018-10" db="EMBL/GenBank/DDBJ databases">
        <title>Kocuria sp. M5W7-7, whole genome shotgun sequence.</title>
        <authorList>
            <person name="Tuo L."/>
        </authorList>
    </citation>
    <scope>NUCLEOTIDE SEQUENCE [LARGE SCALE GENOMIC DNA]</scope>
    <source>
        <strain evidence="11 12">M5W7-7</strain>
    </source>
</reference>
<name>A0A3N3ZM25_9MICC</name>
<dbReference type="PROSITE" id="PS50944">
    <property type="entry name" value="HTH_DTXR"/>
    <property type="match status" value="1"/>
</dbReference>
<comment type="caution">
    <text evidence="11">The sequence shown here is derived from an EMBL/GenBank/DDBJ whole genome shotgun (WGS) entry which is preliminary data.</text>
</comment>
<keyword evidence="12" id="KW-1185">Reference proteome</keyword>
<evidence type="ECO:0000256" key="3">
    <source>
        <dbReference type="ARBA" id="ARBA00011738"/>
    </source>
</evidence>
<dbReference type="FunFam" id="1.10.60.10:FF:000001">
    <property type="entry name" value="Iron dependent repressor"/>
    <property type="match status" value="1"/>
</dbReference>
<dbReference type="Pfam" id="PF02742">
    <property type="entry name" value="Fe_dep_repr_C"/>
    <property type="match status" value="1"/>
</dbReference>
<keyword evidence="7" id="KW-0238">DNA-binding</keyword>
<dbReference type="SUPFAM" id="SSF47979">
    <property type="entry name" value="Iron-dependent repressor protein, dimerization domain"/>
    <property type="match status" value="1"/>
</dbReference>
<dbReference type="GO" id="GO:0005737">
    <property type="term" value="C:cytoplasm"/>
    <property type="evidence" value="ECO:0007669"/>
    <property type="project" value="UniProtKB-SubCell"/>
</dbReference>
<dbReference type="AlphaFoldDB" id="A0A3N3ZM25"/>
<keyword evidence="8" id="KW-0804">Transcription</keyword>
<dbReference type="EMBL" id="RKMF01000019">
    <property type="protein sequence ID" value="ROZ61681.1"/>
    <property type="molecule type" value="Genomic_DNA"/>
</dbReference>
<evidence type="ECO:0000256" key="4">
    <source>
        <dbReference type="ARBA" id="ARBA00022490"/>
    </source>
</evidence>
<dbReference type="OrthoDB" id="3208141at2"/>
<dbReference type="Gene3D" id="1.10.60.10">
    <property type="entry name" value="Iron dependent repressor, metal binding and dimerisation domain"/>
    <property type="match status" value="1"/>
</dbReference>
<keyword evidence="4" id="KW-0963">Cytoplasm</keyword>
<dbReference type="InterPro" id="IPR001367">
    <property type="entry name" value="Fe_dep_repressor"/>
</dbReference>
<evidence type="ECO:0000256" key="9">
    <source>
        <dbReference type="SAM" id="MobiDB-lite"/>
    </source>
</evidence>